<evidence type="ECO:0000313" key="3">
    <source>
        <dbReference type="Proteomes" id="UP000275408"/>
    </source>
</evidence>
<evidence type="ECO:0000256" key="1">
    <source>
        <dbReference type="SAM" id="MobiDB-lite"/>
    </source>
</evidence>
<protein>
    <submittedName>
        <fullName evidence="2">Uncharacterized protein</fullName>
    </submittedName>
</protein>
<dbReference type="AlphaFoldDB" id="A0A3M6V1T4"/>
<proteinExistence type="predicted"/>
<accession>A0A3M6V1T4</accession>
<dbReference type="EMBL" id="RCHS01000264">
    <property type="protein sequence ID" value="RMX59862.1"/>
    <property type="molecule type" value="Genomic_DNA"/>
</dbReference>
<feature type="region of interest" description="Disordered" evidence="1">
    <location>
        <begin position="1"/>
        <end position="20"/>
    </location>
</feature>
<organism evidence="2 3">
    <name type="scientific">Pocillopora damicornis</name>
    <name type="common">Cauliflower coral</name>
    <name type="synonym">Millepora damicornis</name>
    <dbReference type="NCBI Taxonomy" id="46731"/>
    <lineage>
        <taxon>Eukaryota</taxon>
        <taxon>Metazoa</taxon>
        <taxon>Cnidaria</taxon>
        <taxon>Anthozoa</taxon>
        <taxon>Hexacorallia</taxon>
        <taxon>Scleractinia</taxon>
        <taxon>Astrocoeniina</taxon>
        <taxon>Pocilloporidae</taxon>
        <taxon>Pocillopora</taxon>
    </lineage>
</organism>
<comment type="caution">
    <text evidence="2">The sequence shown here is derived from an EMBL/GenBank/DDBJ whole genome shotgun (WGS) entry which is preliminary data.</text>
</comment>
<gene>
    <name evidence="2" type="ORF">pdam_00023023</name>
</gene>
<name>A0A3M6V1T4_POCDA</name>
<evidence type="ECO:0000313" key="2">
    <source>
        <dbReference type="EMBL" id="RMX59862.1"/>
    </source>
</evidence>
<dbReference type="Proteomes" id="UP000275408">
    <property type="component" value="Unassembled WGS sequence"/>
</dbReference>
<reference evidence="2 3" key="1">
    <citation type="journal article" date="2018" name="Sci. Rep.">
        <title>Comparative analysis of the Pocillopora damicornis genome highlights role of immune system in coral evolution.</title>
        <authorList>
            <person name="Cunning R."/>
            <person name="Bay R.A."/>
            <person name="Gillette P."/>
            <person name="Baker A.C."/>
            <person name="Traylor-Knowles N."/>
        </authorList>
    </citation>
    <scope>NUCLEOTIDE SEQUENCE [LARGE SCALE GENOMIC DNA]</scope>
    <source>
        <strain evidence="2">RSMAS</strain>
        <tissue evidence="2">Whole animal</tissue>
    </source>
</reference>
<sequence>MSCFSLNKPTQPVANQSPQTKCPKCSFSIPTLQLRKHSFTCYGINSIRMIVMMRRSLKGHKLEMRASPVSIAKPVAGCSTGSSFFDVGIASLTTLFPDESIEDVREASSRYEDIDLAACPLMSRATAAD</sequence>
<keyword evidence="3" id="KW-1185">Reference proteome</keyword>